<dbReference type="InterPro" id="IPR010982">
    <property type="entry name" value="Lambda_DNA-bd_dom_sf"/>
</dbReference>
<dbReference type="InterPro" id="IPR015927">
    <property type="entry name" value="Peptidase_S24_S26A/B/C"/>
</dbReference>
<keyword evidence="2" id="KW-0238">DNA-binding</keyword>
<dbReference type="AlphaFoldDB" id="F7X5D5"/>
<dbReference type="CDD" id="cd00093">
    <property type="entry name" value="HTH_XRE"/>
    <property type="match status" value="1"/>
</dbReference>
<protein>
    <submittedName>
        <fullName evidence="5">Phage-related repressor protein C</fullName>
    </submittedName>
</protein>
<sequence>MTSIMSCCQHDLCSQHCYVRVMSERAERLREARVKAGYRFASDAANALGIVASTYRAHENGQNEFELSEAEVYGRKFNVDPLWLLTGTDRRIPTGSALGSTMTEIDVPNARIGAKVIGQGEKIPVFGQAVGGVDGEFIMNGNVLYEVMAPPILSDISGAYAVSVSGDSMYPRYEDGEVCFVDPSRRVRKGDYVIAQIRLEEGGALLAYVKKFVRHNSSELVLEQFNPHKELRFEANTVHSVHYIALAGNA</sequence>
<dbReference type="PANTHER" id="PTHR40661:SF3">
    <property type="entry name" value="FELS-1 PROPHAGE TRANSCRIPTIONAL REGULATOR"/>
    <property type="match status" value="1"/>
</dbReference>
<evidence type="ECO:0000256" key="1">
    <source>
        <dbReference type="ARBA" id="ARBA00023015"/>
    </source>
</evidence>
<keyword evidence="3" id="KW-0804">Transcription</keyword>
<name>F7X5D5_SINMM</name>
<evidence type="ECO:0000313" key="6">
    <source>
        <dbReference type="Proteomes" id="UP000009045"/>
    </source>
</evidence>
<gene>
    <name evidence="5" type="ordered locus">SM11_chr1298</name>
</gene>
<dbReference type="SUPFAM" id="SSF47413">
    <property type="entry name" value="lambda repressor-like DNA-binding domains"/>
    <property type="match status" value="1"/>
</dbReference>
<evidence type="ECO:0000256" key="2">
    <source>
        <dbReference type="ARBA" id="ARBA00023125"/>
    </source>
</evidence>
<dbReference type="Gene3D" id="2.10.109.10">
    <property type="entry name" value="Umud Fragment, subunit A"/>
    <property type="match status" value="1"/>
</dbReference>
<dbReference type="Pfam" id="PF00717">
    <property type="entry name" value="Peptidase_S24"/>
    <property type="match status" value="1"/>
</dbReference>
<keyword evidence="1" id="KW-0805">Transcription regulation</keyword>
<evidence type="ECO:0000256" key="3">
    <source>
        <dbReference type="ARBA" id="ARBA00023163"/>
    </source>
</evidence>
<dbReference type="InterPro" id="IPR039418">
    <property type="entry name" value="LexA-like"/>
</dbReference>
<evidence type="ECO:0000259" key="4">
    <source>
        <dbReference type="Pfam" id="PF00717"/>
    </source>
</evidence>
<dbReference type="SUPFAM" id="SSF51306">
    <property type="entry name" value="LexA/Signal peptidase"/>
    <property type="match status" value="1"/>
</dbReference>
<dbReference type="KEGG" id="smx:SM11_chr1298"/>
<feature type="domain" description="Peptidase S24/S26A/S26B/S26C" evidence="4">
    <location>
        <begin position="125"/>
        <end position="235"/>
    </location>
</feature>
<organism evidence="5 6">
    <name type="scientific">Sinorhizobium meliloti (strain SM11)</name>
    <dbReference type="NCBI Taxonomy" id="707241"/>
    <lineage>
        <taxon>Bacteria</taxon>
        <taxon>Pseudomonadati</taxon>
        <taxon>Pseudomonadota</taxon>
        <taxon>Alphaproteobacteria</taxon>
        <taxon>Hyphomicrobiales</taxon>
        <taxon>Rhizobiaceae</taxon>
        <taxon>Sinorhizobium/Ensifer group</taxon>
        <taxon>Sinorhizobium</taxon>
    </lineage>
</organism>
<dbReference type="InterPro" id="IPR036286">
    <property type="entry name" value="LexA/Signal_pep-like_sf"/>
</dbReference>
<evidence type="ECO:0000313" key="5">
    <source>
        <dbReference type="EMBL" id="AEH78574.1"/>
    </source>
</evidence>
<proteinExistence type="predicted"/>
<dbReference type="HOGENOM" id="CLU_097949_0_0_5"/>
<dbReference type="CDD" id="cd06529">
    <property type="entry name" value="S24_LexA-like"/>
    <property type="match status" value="1"/>
</dbReference>
<dbReference type="EMBL" id="CP001830">
    <property type="protein sequence ID" value="AEH78574.1"/>
    <property type="molecule type" value="Genomic_DNA"/>
</dbReference>
<dbReference type="PATRIC" id="fig|707241.3.peg.1365"/>
<accession>F7X5D5</accession>
<dbReference type="InterPro" id="IPR001387">
    <property type="entry name" value="Cro/C1-type_HTH"/>
</dbReference>
<dbReference type="Proteomes" id="UP000009045">
    <property type="component" value="Chromosome"/>
</dbReference>
<dbReference type="PANTHER" id="PTHR40661">
    <property type="match status" value="1"/>
</dbReference>
<reference evidence="5 6" key="1">
    <citation type="journal article" date="2011" name="J. Biotechnol.">
        <title>The complete genome sequence of the dominant Sinorhizobium meliloti field isolate SM11 extends the S. meliloti pan-genome.</title>
        <authorList>
            <person name="Schneiker-Bekel S."/>
            <person name="Wibberg D."/>
            <person name="Bekel T."/>
            <person name="Blom J."/>
            <person name="Linke B."/>
            <person name="Neuweger H."/>
            <person name="Stiens M."/>
            <person name="Vorholter F.J."/>
            <person name="Weidner S."/>
            <person name="Goesmann A."/>
            <person name="Puhler A."/>
            <person name="Schluter A."/>
        </authorList>
    </citation>
    <scope>NUCLEOTIDE SEQUENCE [LARGE SCALE GENOMIC DNA]</scope>
    <source>
        <strain evidence="5 6">SM11</strain>
    </source>
</reference>
<dbReference type="GO" id="GO:0003677">
    <property type="term" value="F:DNA binding"/>
    <property type="evidence" value="ECO:0007669"/>
    <property type="project" value="UniProtKB-KW"/>
</dbReference>
<dbReference type="Gene3D" id="1.10.260.40">
    <property type="entry name" value="lambda repressor-like DNA-binding domains"/>
    <property type="match status" value="1"/>
</dbReference>